<gene>
    <name evidence="6" type="ORF">B0H16DRAFT_602449</name>
</gene>
<evidence type="ECO:0008006" key="8">
    <source>
        <dbReference type="Google" id="ProtNLM"/>
    </source>
</evidence>
<dbReference type="EMBL" id="JARKIB010000004">
    <property type="protein sequence ID" value="KAJ7780932.1"/>
    <property type="molecule type" value="Genomic_DNA"/>
</dbReference>
<evidence type="ECO:0000313" key="7">
    <source>
        <dbReference type="Proteomes" id="UP001215598"/>
    </source>
</evidence>
<dbReference type="GO" id="GO:0005783">
    <property type="term" value="C:endoplasmic reticulum"/>
    <property type="evidence" value="ECO:0007669"/>
    <property type="project" value="TreeGrafter"/>
</dbReference>
<organism evidence="6 7">
    <name type="scientific">Mycena metata</name>
    <dbReference type="NCBI Taxonomy" id="1033252"/>
    <lineage>
        <taxon>Eukaryota</taxon>
        <taxon>Fungi</taxon>
        <taxon>Dikarya</taxon>
        <taxon>Basidiomycota</taxon>
        <taxon>Agaricomycotina</taxon>
        <taxon>Agaricomycetes</taxon>
        <taxon>Agaricomycetidae</taxon>
        <taxon>Agaricales</taxon>
        <taxon>Marasmiineae</taxon>
        <taxon>Mycenaceae</taxon>
        <taxon>Mycena</taxon>
    </lineage>
</organism>
<dbReference type="Proteomes" id="UP001215598">
    <property type="component" value="Unassembled WGS sequence"/>
</dbReference>
<dbReference type="GO" id="GO:0004364">
    <property type="term" value="F:glutathione transferase activity"/>
    <property type="evidence" value="ECO:0007669"/>
    <property type="project" value="TreeGrafter"/>
</dbReference>
<dbReference type="InterPro" id="IPR001129">
    <property type="entry name" value="Membr-assoc_MAPEG"/>
</dbReference>
<name>A0AAD7NYY6_9AGAR</name>
<dbReference type="InterPro" id="IPR050997">
    <property type="entry name" value="MAPEG"/>
</dbReference>
<comment type="subcellular location">
    <subcellularLocation>
        <location evidence="1">Membrane</location>
        <topology evidence="1">Multi-pass membrane protein</topology>
    </subcellularLocation>
</comment>
<evidence type="ECO:0000256" key="4">
    <source>
        <dbReference type="ARBA" id="ARBA00023136"/>
    </source>
</evidence>
<keyword evidence="2 5" id="KW-0812">Transmembrane</keyword>
<dbReference type="PANTHER" id="PTHR10250:SF26">
    <property type="entry name" value="GLUTATHIONE S-TRANSFERASE 3, MITOCHONDRIAL"/>
    <property type="match status" value="1"/>
</dbReference>
<evidence type="ECO:0000256" key="5">
    <source>
        <dbReference type="SAM" id="Phobius"/>
    </source>
</evidence>
<comment type="caution">
    <text evidence="6">The sequence shown here is derived from an EMBL/GenBank/DDBJ whole genome shotgun (WGS) entry which is preliminary data.</text>
</comment>
<protein>
    <recommendedName>
        <fullName evidence="8">Membrane-associated proteins in eicosanoid and glutathione metabolism</fullName>
    </recommendedName>
</protein>
<dbReference type="GO" id="GO:0016020">
    <property type="term" value="C:membrane"/>
    <property type="evidence" value="ECO:0007669"/>
    <property type="project" value="UniProtKB-SubCell"/>
</dbReference>
<feature type="transmembrane region" description="Helical" evidence="5">
    <location>
        <begin position="126"/>
        <end position="147"/>
    </location>
</feature>
<dbReference type="GO" id="GO:0005635">
    <property type="term" value="C:nuclear envelope"/>
    <property type="evidence" value="ECO:0007669"/>
    <property type="project" value="TreeGrafter"/>
</dbReference>
<keyword evidence="3 5" id="KW-1133">Transmembrane helix</keyword>
<keyword evidence="7" id="KW-1185">Reference proteome</keyword>
<accession>A0AAD7NYY6</accession>
<keyword evidence="4 5" id="KW-0472">Membrane</keyword>
<evidence type="ECO:0000313" key="6">
    <source>
        <dbReference type="EMBL" id="KAJ7780932.1"/>
    </source>
</evidence>
<dbReference type="Gene3D" id="1.20.120.550">
    <property type="entry name" value="Membrane associated eicosanoid/glutathione metabolism-like domain"/>
    <property type="match status" value="1"/>
</dbReference>
<dbReference type="PANTHER" id="PTHR10250">
    <property type="entry name" value="MICROSOMAL GLUTATHIONE S-TRANSFERASE"/>
    <property type="match status" value="1"/>
</dbReference>
<dbReference type="GO" id="GO:0004602">
    <property type="term" value="F:glutathione peroxidase activity"/>
    <property type="evidence" value="ECO:0007669"/>
    <property type="project" value="TreeGrafter"/>
</dbReference>
<sequence length="151" mass="16174">MPTLIVPAGFSYVVASLFSTVLLLTGQSTAVGQHRGLAKIEYPRLYADKAETAASPAAMRFNCVQRAHQNTLENIPTVYLMTTILGLKHPVLAAAALGSWVISRVAYTIGYASGTPAKRNNLVTNITYVPGIMTLLLGSGYTVFQLLMEGL</sequence>
<dbReference type="Pfam" id="PF01124">
    <property type="entry name" value="MAPEG"/>
    <property type="match status" value="1"/>
</dbReference>
<proteinExistence type="predicted"/>
<evidence type="ECO:0000256" key="1">
    <source>
        <dbReference type="ARBA" id="ARBA00004141"/>
    </source>
</evidence>
<dbReference type="InterPro" id="IPR023352">
    <property type="entry name" value="MAPEG-like_dom_sf"/>
</dbReference>
<dbReference type="SUPFAM" id="SSF161084">
    <property type="entry name" value="MAPEG domain-like"/>
    <property type="match status" value="1"/>
</dbReference>
<dbReference type="AlphaFoldDB" id="A0AAD7NYY6"/>
<evidence type="ECO:0000256" key="2">
    <source>
        <dbReference type="ARBA" id="ARBA00022692"/>
    </source>
</evidence>
<feature type="transmembrane region" description="Helical" evidence="5">
    <location>
        <begin position="6"/>
        <end position="25"/>
    </location>
</feature>
<evidence type="ECO:0000256" key="3">
    <source>
        <dbReference type="ARBA" id="ARBA00022989"/>
    </source>
</evidence>
<reference evidence="6" key="1">
    <citation type="submission" date="2023-03" db="EMBL/GenBank/DDBJ databases">
        <title>Massive genome expansion in bonnet fungi (Mycena s.s.) driven by repeated elements and novel gene families across ecological guilds.</title>
        <authorList>
            <consortium name="Lawrence Berkeley National Laboratory"/>
            <person name="Harder C.B."/>
            <person name="Miyauchi S."/>
            <person name="Viragh M."/>
            <person name="Kuo A."/>
            <person name="Thoen E."/>
            <person name="Andreopoulos B."/>
            <person name="Lu D."/>
            <person name="Skrede I."/>
            <person name="Drula E."/>
            <person name="Henrissat B."/>
            <person name="Morin E."/>
            <person name="Kohler A."/>
            <person name="Barry K."/>
            <person name="LaButti K."/>
            <person name="Morin E."/>
            <person name="Salamov A."/>
            <person name="Lipzen A."/>
            <person name="Mereny Z."/>
            <person name="Hegedus B."/>
            <person name="Baldrian P."/>
            <person name="Stursova M."/>
            <person name="Weitz H."/>
            <person name="Taylor A."/>
            <person name="Grigoriev I.V."/>
            <person name="Nagy L.G."/>
            <person name="Martin F."/>
            <person name="Kauserud H."/>
        </authorList>
    </citation>
    <scope>NUCLEOTIDE SEQUENCE</scope>
    <source>
        <strain evidence="6">CBHHK182m</strain>
    </source>
</reference>